<dbReference type="EMBL" id="LXQE01000169">
    <property type="protein sequence ID" value="RCJ32106.1"/>
    <property type="molecule type" value="Genomic_DNA"/>
</dbReference>
<evidence type="ECO:0000256" key="1">
    <source>
        <dbReference type="SAM" id="MobiDB-lite"/>
    </source>
</evidence>
<accession>A0A367R6J1</accession>
<dbReference type="Proteomes" id="UP000252085">
    <property type="component" value="Unassembled WGS sequence"/>
</dbReference>
<feature type="region of interest" description="Disordered" evidence="1">
    <location>
        <begin position="120"/>
        <end position="140"/>
    </location>
</feature>
<reference evidence="2 3" key="1">
    <citation type="submission" date="2016-04" db="EMBL/GenBank/DDBJ databases">
        <authorList>
            <person name="Evans L.H."/>
            <person name="Alamgir A."/>
            <person name="Owens N."/>
            <person name="Weber N.D."/>
            <person name="Virtaneva K."/>
            <person name="Barbian K."/>
            <person name="Babar A."/>
            <person name="Rosenke K."/>
        </authorList>
    </citation>
    <scope>NUCLEOTIDE SEQUENCE [LARGE SCALE GENOMIC DNA]</scope>
    <source>
        <strain evidence="2">NIES-2108</strain>
    </source>
</reference>
<comment type="caution">
    <text evidence="2">The sequence shown here is derived from an EMBL/GenBank/DDBJ whole genome shotgun (WGS) entry which is preliminary data.</text>
</comment>
<protein>
    <submittedName>
        <fullName evidence="2">Uncharacterized protein</fullName>
    </submittedName>
</protein>
<sequence>MYYGYRCYTKEDKPLGWLYTFDSNLEYAFINKSFHLCKRWKTEKGAKKHFDYYNNNWQFKSKGGYLKIEVMPEITESEKSPQQRWNEANRDALYQAQENYNQKRPIMSFRPKTELLEWLDEERETDDNGEPETDASLLNRKLEKLRQLEQKDFSDSFKGN</sequence>
<evidence type="ECO:0000313" key="3">
    <source>
        <dbReference type="Proteomes" id="UP000252085"/>
    </source>
</evidence>
<feature type="compositionally biased region" description="Acidic residues" evidence="1">
    <location>
        <begin position="120"/>
        <end position="133"/>
    </location>
</feature>
<organism evidence="2 3">
    <name type="scientific">Nostoc punctiforme NIES-2108</name>
    <dbReference type="NCBI Taxonomy" id="1356359"/>
    <lineage>
        <taxon>Bacteria</taxon>
        <taxon>Bacillati</taxon>
        <taxon>Cyanobacteriota</taxon>
        <taxon>Cyanophyceae</taxon>
        <taxon>Nostocales</taxon>
        <taxon>Nostocaceae</taxon>
        <taxon>Nostoc</taxon>
    </lineage>
</organism>
<name>A0A367R6J1_NOSPU</name>
<dbReference type="AlphaFoldDB" id="A0A367R6J1"/>
<gene>
    <name evidence="2" type="ORF">A6769_29235</name>
</gene>
<evidence type="ECO:0000313" key="2">
    <source>
        <dbReference type="EMBL" id="RCJ32106.1"/>
    </source>
</evidence>
<proteinExistence type="predicted"/>